<feature type="binding site" evidence="7">
    <location>
        <position position="117"/>
    </location>
    <ligand>
        <name>S-adenosyl-L-methionine</name>
        <dbReference type="ChEBI" id="CHEBI:59789"/>
    </ligand>
</feature>
<feature type="binding site" evidence="7">
    <location>
        <position position="43"/>
    </location>
    <ligand>
        <name>S-adenosyl-L-methionine</name>
        <dbReference type="ChEBI" id="CHEBI:59789"/>
    </ligand>
</feature>
<dbReference type="Gene3D" id="3.40.50.150">
    <property type="entry name" value="Vaccinia Virus protein VP39"/>
    <property type="match status" value="1"/>
</dbReference>
<keyword evidence="3 7" id="KW-0489">Methyltransferase</keyword>
<dbReference type="GO" id="GO:0008176">
    <property type="term" value="F:tRNA (guanine(46)-N7)-methyltransferase activity"/>
    <property type="evidence" value="ECO:0007669"/>
    <property type="project" value="UniProtKB-UniRule"/>
</dbReference>
<keyword evidence="6 7" id="KW-0819">tRNA processing</keyword>
<dbReference type="GO" id="GO:0043527">
    <property type="term" value="C:tRNA methyltransferase complex"/>
    <property type="evidence" value="ECO:0007669"/>
    <property type="project" value="TreeGrafter"/>
</dbReference>
<evidence type="ECO:0000313" key="9">
    <source>
        <dbReference type="Proteomes" id="UP000186341"/>
    </source>
</evidence>
<keyword evidence="9" id="KW-1185">Reference proteome</keyword>
<dbReference type="EMBL" id="MPJW01000085">
    <property type="protein sequence ID" value="OLU41440.1"/>
    <property type="molecule type" value="Genomic_DNA"/>
</dbReference>
<dbReference type="GeneID" id="82202256"/>
<evidence type="ECO:0000256" key="2">
    <source>
        <dbReference type="ARBA" id="ARBA00003015"/>
    </source>
</evidence>
<comment type="catalytic activity">
    <reaction evidence="1 7">
        <text>guanosine(46) in tRNA + S-adenosyl-L-methionine = N(7)-methylguanosine(46) in tRNA + S-adenosyl-L-homocysteine</text>
        <dbReference type="Rhea" id="RHEA:42708"/>
        <dbReference type="Rhea" id="RHEA-COMP:10188"/>
        <dbReference type="Rhea" id="RHEA-COMP:10189"/>
        <dbReference type="ChEBI" id="CHEBI:57856"/>
        <dbReference type="ChEBI" id="CHEBI:59789"/>
        <dbReference type="ChEBI" id="CHEBI:74269"/>
        <dbReference type="ChEBI" id="CHEBI:74480"/>
        <dbReference type="EC" id="2.1.1.33"/>
    </reaction>
</comment>
<feature type="binding site" evidence="7">
    <location>
        <position position="68"/>
    </location>
    <ligand>
        <name>S-adenosyl-L-methionine</name>
        <dbReference type="ChEBI" id="CHEBI:59789"/>
    </ligand>
</feature>
<evidence type="ECO:0000256" key="3">
    <source>
        <dbReference type="ARBA" id="ARBA00022603"/>
    </source>
</evidence>
<dbReference type="UniPathway" id="UPA00989"/>
<dbReference type="PANTHER" id="PTHR23417">
    <property type="entry name" value="3-DEOXY-D-MANNO-OCTULOSONIC-ACID TRANSFERASE/TRNA GUANINE-N 7 - -METHYLTRANSFERASE"/>
    <property type="match status" value="1"/>
</dbReference>
<dbReference type="PROSITE" id="PS51625">
    <property type="entry name" value="SAM_MT_TRMB"/>
    <property type="match status" value="1"/>
</dbReference>
<dbReference type="RefSeq" id="WP_075818332.1">
    <property type="nucleotide sequence ID" value="NZ_CAOUMU010000059.1"/>
</dbReference>
<evidence type="ECO:0000256" key="5">
    <source>
        <dbReference type="ARBA" id="ARBA00022691"/>
    </source>
</evidence>
<dbReference type="AlphaFoldDB" id="A0A1U7NHN6"/>
<evidence type="ECO:0000256" key="4">
    <source>
        <dbReference type="ARBA" id="ARBA00022679"/>
    </source>
</evidence>
<gene>
    <name evidence="7" type="primary">trmB</name>
    <name evidence="8" type="ORF">BO222_03340</name>
</gene>
<dbReference type="OrthoDB" id="9802090at2"/>
<feature type="binding site" evidence="7">
    <location>
        <position position="153"/>
    </location>
    <ligand>
        <name>substrate</name>
    </ligand>
</feature>
<keyword evidence="5 7" id="KW-0949">S-adenosyl-L-methionine</keyword>
<comment type="pathway">
    <text evidence="7">tRNA modification; N(7)-methylguanine-tRNA biosynthesis.</text>
</comment>
<protein>
    <recommendedName>
        <fullName evidence="7">tRNA (guanine-N(7)-)-methyltransferase</fullName>
        <ecNumber evidence="7">2.1.1.33</ecNumber>
    </recommendedName>
    <alternativeName>
        <fullName evidence="7">tRNA (guanine(46)-N(7))-methyltransferase</fullName>
    </alternativeName>
    <alternativeName>
        <fullName evidence="7">tRNA(m7G46)-methyltransferase</fullName>
    </alternativeName>
</protein>
<comment type="function">
    <text evidence="2 7">Catalyzes the formation of N(7)-methylguanine at position 46 (m7G46) in tRNA.</text>
</comment>
<dbReference type="CDD" id="cd02440">
    <property type="entry name" value="AdoMet_MTases"/>
    <property type="match status" value="1"/>
</dbReference>
<dbReference type="NCBIfam" id="TIGR00091">
    <property type="entry name" value="tRNA (guanosine(46)-N7)-methyltransferase TrmB"/>
    <property type="match status" value="1"/>
</dbReference>
<reference evidence="8 9" key="1">
    <citation type="submission" date="2016-11" db="EMBL/GenBank/DDBJ databases">
        <title>Description of two novel members of the family Erysipelotrichaceae: Ileibacterium lipovorans gen. nov., sp. nov. and Dubosiella newyorkensis, gen. nov., sp. nov.</title>
        <authorList>
            <person name="Cox L.M."/>
            <person name="Sohn J."/>
            <person name="Tyrrell K.L."/>
            <person name="Citron D.M."/>
            <person name="Lawson P.A."/>
            <person name="Patel N.B."/>
            <person name="Iizumi T."/>
            <person name="Perez-Perez G.I."/>
            <person name="Goldstein E.J."/>
            <person name="Blaser M.J."/>
        </authorList>
    </citation>
    <scope>NUCLEOTIDE SEQUENCE [LARGE SCALE GENOMIC DNA]</scope>
    <source>
        <strain evidence="8 9">NYU-BL-A3</strain>
    </source>
</reference>
<accession>A0A1U7NHN6</accession>
<dbReference type="InterPro" id="IPR055361">
    <property type="entry name" value="tRNA_methyltr_TrmB_bact"/>
</dbReference>
<comment type="caution">
    <text evidence="8">The sequence shown here is derived from an EMBL/GenBank/DDBJ whole genome shotgun (WGS) entry which is preliminary data.</text>
</comment>
<dbReference type="PANTHER" id="PTHR23417:SF14">
    <property type="entry name" value="PENTACOTRIPEPTIDE-REPEAT REGION OF PRORP DOMAIN-CONTAINING PROTEIN"/>
    <property type="match status" value="1"/>
</dbReference>
<comment type="similarity">
    <text evidence="7">Belongs to the class I-like SAM-binding methyltransferase superfamily. TrmB family.</text>
</comment>
<dbReference type="Proteomes" id="UP000186341">
    <property type="component" value="Unassembled WGS sequence"/>
</dbReference>
<evidence type="ECO:0000256" key="7">
    <source>
        <dbReference type="HAMAP-Rule" id="MF_01057"/>
    </source>
</evidence>
<dbReference type="InterPro" id="IPR003358">
    <property type="entry name" value="tRNA_(Gua-N-7)_MeTrfase_Trmb"/>
</dbReference>
<dbReference type="Pfam" id="PF02390">
    <property type="entry name" value="Methyltransf_4"/>
    <property type="match status" value="1"/>
</dbReference>
<comment type="caution">
    <text evidence="7">Lacks conserved residue(s) required for the propagation of feature annotation.</text>
</comment>
<dbReference type="EC" id="2.1.1.33" evidence="7"/>
<dbReference type="InterPro" id="IPR029063">
    <property type="entry name" value="SAM-dependent_MTases_sf"/>
</dbReference>
<keyword evidence="4 7" id="KW-0808">Transferase</keyword>
<evidence type="ECO:0000256" key="6">
    <source>
        <dbReference type="ARBA" id="ARBA00022694"/>
    </source>
</evidence>
<name>A0A1U7NHN6_9FIRM</name>
<dbReference type="NCBIfam" id="NF001080">
    <property type="entry name" value="PRK00121.2-2"/>
    <property type="match status" value="1"/>
</dbReference>
<sequence length="216" mass="25510">MRMRRLKWAEDYLKTSPSRMMEPEKVKGRWKRKLKTDGALHVEIGAGKGSYSHDMARMNPEDGFIAIEKNESAAGMISKKYDESPLPNLKMIYGDATDLRNWFQNREADIIHLNFSDPWPKRRNAKRRLSSPAFLDQYRDILSEEGEIWMKTDNSSLFEYSILQMLQAGFELIDFSVDYRRDEHPEDAITEYERKFMEAGNPIYRSVWKKGRRKND</sequence>
<feature type="binding site" evidence="7">
    <location>
        <begin position="190"/>
        <end position="193"/>
    </location>
    <ligand>
        <name>substrate</name>
    </ligand>
</feature>
<organism evidence="8 9">
    <name type="scientific">Ileibacterium valens</name>
    <dbReference type="NCBI Taxonomy" id="1862668"/>
    <lineage>
        <taxon>Bacteria</taxon>
        <taxon>Bacillati</taxon>
        <taxon>Bacillota</taxon>
        <taxon>Erysipelotrichia</taxon>
        <taxon>Erysipelotrichales</taxon>
        <taxon>Erysipelotrichaceae</taxon>
        <taxon>Ileibacterium</taxon>
    </lineage>
</organism>
<feature type="binding site" evidence="7">
    <location>
        <position position="95"/>
    </location>
    <ligand>
        <name>S-adenosyl-L-methionine</name>
        <dbReference type="ChEBI" id="CHEBI:59789"/>
    </ligand>
</feature>
<dbReference type="SUPFAM" id="SSF53335">
    <property type="entry name" value="S-adenosyl-L-methionine-dependent methyltransferases"/>
    <property type="match status" value="1"/>
</dbReference>
<dbReference type="HAMAP" id="MF_01057">
    <property type="entry name" value="tRNA_methyltr_TrmB"/>
    <property type="match status" value="1"/>
</dbReference>
<proteinExistence type="inferred from homology"/>
<feature type="binding site" evidence="7">
    <location>
        <position position="121"/>
    </location>
    <ligand>
        <name>substrate</name>
    </ligand>
</feature>
<evidence type="ECO:0000313" key="8">
    <source>
        <dbReference type="EMBL" id="OLU41440.1"/>
    </source>
</evidence>
<evidence type="ECO:0000256" key="1">
    <source>
        <dbReference type="ARBA" id="ARBA00000142"/>
    </source>
</evidence>